<dbReference type="EMBL" id="KK104625">
    <property type="protein sequence ID" value="KIY93634.1"/>
    <property type="molecule type" value="Genomic_DNA"/>
</dbReference>
<organism evidence="4 5">
    <name type="scientific">Monoraphidium neglectum</name>
    <dbReference type="NCBI Taxonomy" id="145388"/>
    <lineage>
        <taxon>Eukaryota</taxon>
        <taxon>Viridiplantae</taxon>
        <taxon>Chlorophyta</taxon>
        <taxon>core chlorophytes</taxon>
        <taxon>Chlorophyceae</taxon>
        <taxon>CS clade</taxon>
        <taxon>Sphaeropleales</taxon>
        <taxon>Selenastraceae</taxon>
        <taxon>Monoraphidium</taxon>
    </lineage>
</organism>
<reference evidence="4 5" key="1">
    <citation type="journal article" date="2013" name="BMC Genomics">
        <title>Reconstruction of the lipid metabolism for the microalga Monoraphidium neglectum from its genome sequence reveals characteristics suitable for biofuel production.</title>
        <authorList>
            <person name="Bogen C."/>
            <person name="Al-Dilaimi A."/>
            <person name="Albersmeier A."/>
            <person name="Wichmann J."/>
            <person name="Grundmann M."/>
            <person name="Rupp O."/>
            <person name="Lauersen K.J."/>
            <person name="Blifernez-Klassen O."/>
            <person name="Kalinowski J."/>
            <person name="Goesmann A."/>
            <person name="Mussgnug J.H."/>
            <person name="Kruse O."/>
        </authorList>
    </citation>
    <scope>NUCLEOTIDE SEQUENCE [LARGE SCALE GENOMIC DNA]</scope>
    <source>
        <strain evidence="4 5">SAG 48.87</strain>
    </source>
</reference>
<dbReference type="InterPro" id="IPR001404">
    <property type="entry name" value="Hsp90_fam"/>
</dbReference>
<dbReference type="GO" id="GO:0016887">
    <property type="term" value="F:ATP hydrolysis activity"/>
    <property type="evidence" value="ECO:0007669"/>
    <property type="project" value="InterPro"/>
</dbReference>
<dbReference type="InterPro" id="IPR037196">
    <property type="entry name" value="HSP90_C"/>
</dbReference>
<keyword evidence="5" id="KW-1185">Reference proteome</keyword>
<dbReference type="Gene3D" id="1.20.120.790">
    <property type="entry name" value="Heat shock protein 90, C-terminal domain"/>
    <property type="match status" value="1"/>
</dbReference>
<name>A0A0D2LPH0_9CHLO</name>
<feature type="compositionally biased region" description="Basic and acidic residues" evidence="3">
    <location>
        <begin position="88"/>
        <end position="97"/>
    </location>
</feature>
<proteinExistence type="inferred from homology"/>
<dbReference type="GeneID" id="25731879"/>
<dbReference type="OrthoDB" id="1744115at2759"/>
<keyword evidence="2" id="KW-0143">Chaperone</keyword>
<dbReference type="GO" id="GO:0140662">
    <property type="term" value="F:ATP-dependent protein folding chaperone"/>
    <property type="evidence" value="ECO:0007669"/>
    <property type="project" value="InterPro"/>
</dbReference>
<dbReference type="GO" id="GO:0005524">
    <property type="term" value="F:ATP binding"/>
    <property type="evidence" value="ECO:0007669"/>
    <property type="project" value="InterPro"/>
</dbReference>
<dbReference type="GO" id="GO:0051082">
    <property type="term" value="F:unfolded protein binding"/>
    <property type="evidence" value="ECO:0007669"/>
    <property type="project" value="InterPro"/>
</dbReference>
<evidence type="ECO:0000256" key="3">
    <source>
        <dbReference type="SAM" id="MobiDB-lite"/>
    </source>
</evidence>
<dbReference type="AlphaFoldDB" id="A0A0D2LPH0"/>
<dbReference type="STRING" id="145388.A0A0D2LPH0"/>
<gene>
    <name evidence="4" type="ORF">MNEG_14328</name>
</gene>
<evidence type="ECO:0000256" key="2">
    <source>
        <dbReference type="ARBA" id="ARBA00023186"/>
    </source>
</evidence>
<dbReference type="KEGG" id="mng:MNEG_14328"/>
<feature type="compositionally biased region" description="Acidic residues" evidence="3">
    <location>
        <begin position="98"/>
        <end position="111"/>
    </location>
</feature>
<dbReference type="Pfam" id="PF00183">
    <property type="entry name" value="HSP90"/>
    <property type="match status" value="1"/>
</dbReference>
<dbReference type="SUPFAM" id="SSF110942">
    <property type="entry name" value="HSP90 C-terminal domain"/>
    <property type="match status" value="1"/>
</dbReference>
<accession>A0A0D2LPH0</accession>
<evidence type="ECO:0000313" key="5">
    <source>
        <dbReference type="Proteomes" id="UP000054498"/>
    </source>
</evidence>
<protein>
    <submittedName>
        <fullName evidence="4">Uncharacterized protein</fullName>
    </submittedName>
</protein>
<dbReference type="RefSeq" id="XP_013892654.1">
    <property type="nucleotide sequence ID" value="XM_014037200.1"/>
</dbReference>
<dbReference type="Proteomes" id="UP000054498">
    <property type="component" value="Unassembled WGS sequence"/>
</dbReference>
<sequence>MSDEREHAQRHNHWNALDKVAADKDDTAAAQSAGLLFETALLESGYSLEDPKDFVSRMYKVLQGELGVAALEVEPEDESDLGGSSGGGKDEGKKGGKDEEEEDEEEEEAAAEDSGVKVEL</sequence>
<comment type="similarity">
    <text evidence="1">Belongs to the heat shock protein 90 family.</text>
</comment>
<evidence type="ECO:0000256" key="1">
    <source>
        <dbReference type="ARBA" id="ARBA00008239"/>
    </source>
</evidence>
<feature type="region of interest" description="Disordered" evidence="3">
    <location>
        <begin position="72"/>
        <end position="120"/>
    </location>
</feature>
<evidence type="ECO:0000313" key="4">
    <source>
        <dbReference type="EMBL" id="KIY93634.1"/>
    </source>
</evidence>